<accession>Q16HC5</accession>
<dbReference type="SUPFAM" id="SSF57850">
    <property type="entry name" value="RING/U-box"/>
    <property type="match status" value="2"/>
</dbReference>
<dbReference type="Gene3D" id="3.30.40.10">
    <property type="entry name" value="Zinc/RING finger domain, C3HC4 (zinc finger)"/>
    <property type="match status" value="1"/>
</dbReference>
<dbReference type="FunFam" id="3.30.40.10:FF:000137">
    <property type="entry name" value="RanBP-type and C3HC4-type zinc finger-containing protein 1"/>
    <property type="match status" value="1"/>
</dbReference>
<evidence type="ECO:0000259" key="10">
    <source>
        <dbReference type="PROSITE" id="PS51873"/>
    </source>
</evidence>
<dbReference type="InterPro" id="IPR013087">
    <property type="entry name" value="Znf_C2H2_type"/>
</dbReference>
<dbReference type="Proteomes" id="UP000682892">
    <property type="component" value="Unassembled WGS sequence"/>
</dbReference>
<dbReference type="OMA" id="CEEYNER"/>
<gene>
    <name evidence="11" type="ORF">AaeL_AAEL014076</name>
</gene>
<dbReference type="PROSITE" id="PS00028">
    <property type="entry name" value="ZINC_FINGER_C2H2_1"/>
    <property type="match status" value="1"/>
</dbReference>
<dbReference type="HOGENOM" id="CLU_767721_0_0_1"/>
<protein>
    <submittedName>
        <fullName evidence="11">AAEL014076-PA</fullName>
    </submittedName>
</protein>
<keyword evidence="3" id="KW-0479">Metal-binding</keyword>
<dbReference type="EMBL" id="CH478183">
    <property type="protein sequence ID" value="EAT33650.1"/>
    <property type="molecule type" value="Genomic_DNA"/>
</dbReference>
<reference evidence="11" key="2">
    <citation type="journal article" date="2007" name="Science">
        <title>Genome sequence of Aedes aegypti, a major arbovirus vector.</title>
        <authorList>
            <person name="Nene V."/>
            <person name="Wortman J.R."/>
            <person name="Lawson D."/>
            <person name="Haas B."/>
            <person name="Kodira C."/>
            <person name="Tu Z.J."/>
            <person name="Loftus B."/>
            <person name="Xi Z."/>
            <person name="Megy K."/>
            <person name="Grabherr M."/>
            <person name="Ren Q."/>
            <person name="Zdobnov E.M."/>
            <person name="Lobo N.F."/>
            <person name="Campbell K.S."/>
            <person name="Brown S.E."/>
            <person name="Bonaldo M.F."/>
            <person name="Zhu J."/>
            <person name="Sinkins S.P."/>
            <person name="Hogenkamp D.G."/>
            <person name="Amedeo P."/>
            <person name="Arensburger P."/>
            <person name="Atkinson P.W."/>
            <person name="Bidwell S."/>
            <person name="Biedler J."/>
            <person name="Birney E."/>
            <person name="Bruggner R.V."/>
            <person name="Costas J."/>
            <person name="Coy M.R."/>
            <person name="Crabtree J."/>
            <person name="Crawford M."/>
            <person name="Debruyn B."/>
            <person name="Decaprio D."/>
            <person name="Eiglmeier K."/>
            <person name="Eisenstadt E."/>
            <person name="El-Dorry H."/>
            <person name="Gelbart W.M."/>
            <person name="Gomes S.L."/>
            <person name="Hammond M."/>
            <person name="Hannick L.I."/>
            <person name="Hogan J.R."/>
            <person name="Holmes M.H."/>
            <person name="Jaffe D."/>
            <person name="Johnston J.S."/>
            <person name="Kennedy R.C."/>
            <person name="Koo H."/>
            <person name="Kravitz S."/>
            <person name="Kriventseva E.V."/>
            <person name="Kulp D."/>
            <person name="Labutti K."/>
            <person name="Lee E."/>
            <person name="Li S."/>
            <person name="Lovin D.D."/>
            <person name="Mao C."/>
            <person name="Mauceli E."/>
            <person name="Menck C.F."/>
            <person name="Miller J.R."/>
            <person name="Montgomery P."/>
            <person name="Mori A."/>
            <person name="Nascimento A.L."/>
            <person name="Naveira H.F."/>
            <person name="Nusbaum C."/>
            <person name="O'leary S."/>
            <person name="Orvis J."/>
            <person name="Pertea M."/>
            <person name="Quesneville H."/>
            <person name="Reidenbach K.R."/>
            <person name="Rogers Y.H."/>
            <person name="Roth C.W."/>
            <person name="Schneider J.R."/>
            <person name="Schatz M."/>
            <person name="Shumway M."/>
            <person name="Stanke M."/>
            <person name="Stinson E.O."/>
            <person name="Tubio J.M."/>
            <person name="Vanzee J.P."/>
            <person name="Verjovski-Almeida S."/>
            <person name="Werner D."/>
            <person name="White O."/>
            <person name="Wyder S."/>
            <person name="Zeng Q."/>
            <person name="Zhao Q."/>
            <person name="Zhao Y."/>
            <person name="Hill C.A."/>
            <person name="Raikhel A.S."/>
            <person name="Soares M.B."/>
            <person name="Knudson D.L."/>
            <person name="Lee N.H."/>
            <person name="Galagan J."/>
            <person name="Salzberg S.L."/>
            <person name="Paulsen I.T."/>
            <person name="Dimopoulos G."/>
            <person name="Collins F.H."/>
            <person name="Birren B."/>
            <person name="Fraser-Liggett C.M."/>
            <person name="Severson D.W."/>
        </authorList>
    </citation>
    <scope>NUCLEOTIDE SEQUENCE [LARGE SCALE GENOMIC DNA]</scope>
    <source>
        <strain evidence="11">Liverpool</strain>
    </source>
</reference>
<dbReference type="PROSITE" id="PS00518">
    <property type="entry name" value="ZF_RING_1"/>
    <property type="match status" value="1"/>
</dbReference>
<evidence type="ECO:0000256" key="2">
    <source>
        <dbReference type="ARBA" id="ARBA00022679"/>
    </source>
</evidence>
<evidence type="ECO:0000256" key="3">
    <source>
        <dbReference type="ARBA" id="ARBA00022723"/>
    </source>
</evidence>
<dbReference type="GO" id="GO:0004842">
    <property type="term" value="F:ubiquitin-protein transferase activity"/>
    <property type="evidence" value="ECO:0007669"/>
    <property type="project" value="TreeGrafter"/>
</dbReference>
<dbReference type="GO" id="GO:0071797">
    <property type="term" value="C:LUBAC complex"/>
    <property type="evidence" value="ECO:0007669"/>
    <property type="project" value="TreeGrafter"/>
</dbReference>
<dbReference type="PaxDb" id="7159-AAEL014076-PA"/>
<dbReference type="VEuPathDB" id="VectorBase:AAEL014076"/>
<evidence type="ECO:0000256" key="4">
    <source>
        <dbReference type="ARBA" id="ARBA00022737"/>
    </source>
</evidence>
<dbReference type="Pfam" id="PF13639">
    <property type="entry name" value="zf-RING_2"/>
    <property type="match status" value="1"/>
</dbReference>
<evidence type="ECO:0000259" key="9">
    <source>
        <dbReference type="PROSITE" id="PS50089"/>
    </source>
</evidence>
<dbReference type="eggNOG" id="KOG1815">
    <property type="taxonomic scope" value="Eukaryota"/>
</dbReference>
<dbReference type="InterPro" id="IPR051628">
    <property type="entry name" value="LUBAC_E3_Ligases"/>
</dbReference>
<dbReference type="PROSITE" id="PS51873">
    <property type="entry name" value="TRIAD"/>
    <property type="match status" value="1"/>
</dbReference>
<dbReference type="GO" id="GO:0097039">
    <property type="term" value="P:protein linear polyubiquitination"/>
    <property type="evidence" value="ECO:0007669"/>
    <property type="project" value="TreeGrafter"/>
</dbReference>
<dbReference type="PhylomeDB" id="Q16HC5"/>
<proteinExistence type="predicted"/>
<reference evidence="11" key="3">
    <citation type="submission" date="2012-09" db="EMBL/GenBank/DDBJ databases">
        <authorList>
            <consortium name="VectorBase"/>
        </authorList>
    </citation>
    <scope>NUCLEOTIDE SEQUENCE</scope>
    <source>
        <strain evidence="11">Liverpool</strain>
    </source>
</reference>
<organism evidence="11 12">
    <name type="scientific">Aedes aegypti</name>
    <name type="common">Yellowfever mosquito</name>
    <name type="synonym">Culex aegypti</name>
    <dbReference type="NCBI Taxonomy" id="7159"/>
    <lineage>
        <taxon>Eukaryota</taxon>
        <taxon>Metazoa</taxon>
        <taxon>Ecdysozoa</taxon>
        <taxon>Arthropoda</taxon>
        <taxon>Hexapoda</taxon>
        <taxon>Insecta</taxon>
        <taxon>Pterygota</taxon>
        <taxon>Neoptera</taxon>
        <taxon>Endopterygota</taxon>
        <taxon>Diptera</taxon>
        <taxon>Nematocera</taxon>
        <taxon>Culicoidea</taxon>
        <taxon>Culicidae</taxon>
        <taxon>Culicinae</taxon>
        <taxon>Aedini</taxon>
        <taxon>Aedes</taxon>
        <taxon>Stegomyia</taxon>
    </lineage>
</organism>
<sequence>MDTQEANPPVAECASAGDQYHQLLALDKQDLVRNEEPNPCNLCDAMTPAGSGVVLFKFTGCPFPNARYECVGNLEQRELEALLNAEEYQLLMKRRQNSLKSISDSLQKERTDSLPAELKLLVTLTDSCLVPNAEPFECPICYGEFGVNDGVTLHDCFHCFCRECLANSIKHAQDVEVRCPFKDRNASCETVIQDQEIRSLLSEHDYSVYLKRSLEQAEISITGAFHCKTPNCLGWCILEIQDSVTVFQCPICSAQNCLLCEAVHTGMNCEEYNERLNIDYESHLSVEEIDRMIATHTAMRCHNCRFVLTKDGGCDNIICGHLRLTCSKQSLFKGF</sequence>
<feature type="domain" description="RING-type" evidence="9">
    <location>
        <begin position="138"/>
        <end position="180"/>
    </location>
</feature>
<dbReference type="PANTHER" id="PTHR22770">
    <property type="entry name" value="UBIQUITIN CONJUGATING ENZYME 7 INTERACTING PROTEIN-RELATED"/>
    <property type="match status" value="1"/>
</dbReference>
<reference evidence="11" key="1">
    <citation type="submission" date="2005-10" db="EMBL/GenBank/DDBJ databases">
        <authorList>
            <person name="Loftus B.J."/>
            <person name="Nene V.M."/>
            <person name="Hannick L.I."/>
            <person name="Bidwell S."/>
            <person name="Haas B."/>
            <person name="Amedeo P."/>
            <person name="Orvis J."/>
            <person name="Wortman J.R."/>
            <person name="White O.R."/>
            <person name="Salzberg S."/>
            <person name="Shumway M."/>
            <person name="Koo H."/>
            <person name="Zhao Y."/>
            <person name="Holmes M."/>
            <person name="Miller J."/>
            <person name="Schatz M."/>
            <person name="Pop M."/>
            <person name="Pai G."/>
            <person name="Utterback T."/>
            <person name="Rogers Y.-H."/>
            <person name="Kravitz S."/>
            <person name="Fraser C.M."/>
        </authorList>
    </citation>
    <scope>NUCLEOTIDE SEQUENCE</scope>
    <source>
        <strain evidence="11">Liverpool</strain>
    </source>
</reference>
<dbReference type="STRING" id="7159.Q16HC5"/>
<evidence type="ECO:0000256" key="7">
    <source>
        <dbReference type="ARBA" id="ARBA00022833"/>
    </source>
</evidence>
<keyword evidence="4" id="KW-0677">Repeat</keyword>
<evidence type="ECO:0000256" key="5">
    <source>
        <dbReference type="ARBA" id="ARBA00022771"/>
    </source>
</evidence>
<evidence type="ECO:0000313" key="12">
    <source>
        <dbReference type="Proteomes" id="UP000682892"/>
    </source>
</evidence>
<comment type="pathway">
    <text evidence="1">Protein modification; protein ubiquitination.</text>
</comment>
<dbReference type="GO" id="GO:0043161">
    <property type="term" value="P:proteasome-mediated ubiquitin-dependent protein catabolic process"/>
    <property type="evidence" value="ECO:0007669"/>
    <property type="project" value="TreeGrafter"/>
</dbReference>
<dbReference type="GO" id="GO:0043130">
    <property type="term" value="F:ubiquitin binding"/>
    <property type="evidence" value="ECO:0007669"/>
    <property type="project" value="TreeGrafter"/>
</dbReference>
<dbReference type="InterPro" id="IPR013083">
    <property type="entry name" value="Znf_RING/FYVE/PHD"/>
</dbReference>
<keyword evidence="5 8" id="KW-0863">Zinc-finger</keyword>
<evidence type="ECO:0000256" key="6">
    <source>
        <dbReference type="ARBA" id="ARBA00022786"/>
    </source>
</evidence>
<dbReference type="PANTHER" id="PTHR22770:SF13">
    <property type="entry name" value="RING-TYPE DOMAIN-CONTAINING PROTEIN"/>
    <property type="match status" value="1"/>
</dbReference>
<evidence type="ECO:0000256" key="8">
    <source>
        <dbReference type="PROSITE-ProRule" id="PRU00175"/>
    </source>
</evidence>
<dbReference type="InterPro" id="IPR044066">
    <property type="entry name" value="TRIAD_supradom"/>
</dbReference>
<evidence type="ECO:0000313" key="11">
    <source>
        <dbReference type="EMBL" id="EAT33650.1"/>
    </source>
</evidence>
<keyword evidence="7" id="KW-0862">Zinc</keyword>
<dbReference type="PROSITE" id="PS50089">
    <property type="entry name" value="ZF_RING_2"/>
    <property type="match status" value="1"/>
</dbReference>
<keyword evidence="6" id="KW-0833">Ubl conjugation pathway</keyword>
<keyword evidence="2" id="KW-0808">Transferase</keyword>
<name>Q16HC5_AEDAE</name>
<dbReference type="InterPro" id="IPR017907">
    <property type="entry name" value="Znf_RING_CS"/>
</dbReference>
<dbReference type="AlphaFoldDB" id="Q16HC5"/>
<dbReference type="GO" id="GO:0008270">
    <property type="term" value="F:zinc ion binding"/>
    <property type="evidence" value="ECO:0007669"/>
    <property type="project" value="UniProtKB-KW"/>
</dbReference>
<dbReference type="InterPro" id="IPR001841">
    <property type="entry name" value="Znf_RING"/>
</dbReference>
<evidence type="ECO:0000256" key="1">
    <source>
        <dbReference type="ARBA" id="ARBA00004906"/>
    </source>
</evidence>
<feature type="domain" description="RING-type" evidence="10">
    <location>
        <begin position="134"/>
        <end position="335"/>
    </location>
</feature>